<evidence type="ECO:0000313" key="1">
    <source>
        <dbReference type="EMBL" id="NGU31017.1"/>
    </source>
</evidence>
<comment type="caution">
    <text evidence="1">The sequence shown here is derived from an EMBL/GenBank/DDBJ whole genome shotgun (WGS) entry which is preliminary data.</text>
</comment>
<dbReference type="RefSeq" id="WP_164800959.1">
    <property type="nucleotide sequence ID" value="NZ_JAALLZ010000006.1"/>
</dbReference>
<dbReference type="EMBL" id="JAALLZ010000006">
    <property type="protein sequence ID" value="NGU31017.1"/>
    <property type="molecule type" value="Genomic_DNA"/>
</dbReference>
<protein>
    <submittedName>
        <fullName evidence="1">Uncharacterized protein</fullName>
    </submittedName>
</protein>
<dbReference type="AlphaFoldDB" id="A0AAP6WPY9"/>
<evidence type="ECO:0000313" key="2">
    <source>
        <dbReference type="Proteomes" id="UP000481454"/>
    </source>
</evidence>
<sequence>MIIKKWNGKARFKCSNKEEVFNMTVMAKPMNGILTIREDKVEEFLNQKRDDKMWEKIKEKSALFRRNMTK</sequence>
<proteinExistence type="predicted"/>
<dbReference type="Proteomes" id="UP000481454">
    <property type="component" value="Unassembled WGS sequence"/>
</dbReference>
<name>A0AAP6WPY9_CLOPF</name>
<reference evidence="1 2" key="1">
    <citation type="submission" date="2020-02" db="EMBL/GenBank/DDBJ databases">
        <title>Genomic Insights into the Phylogeny and Genetic Plasticity of the Human and Animal Enteric Pathogen Clostridium perfringens.</title>
        <authorList>
            <person name="Feng Y."/>
            <person name="Hu Y."/>
        </authorList>
    </citation>
    <scope>NUCLEOTIDE SEQUENCE [LARGE SCALE GENOMIC DNA]</scope>
    <source>
        <strain evidence="1 2">CP-40</strain>
    </source>
</reference>
<organism evidence="1 2">
    <name type="scientific">Clostridium perfringens</name>
    <dbReference type="NCBI Taxonomy" id="1502"/>
    <lineage>
        <taxon>Bacteria</taxon>
        <taxon>Bacillati</taxon>
        <taxon>Bacillota</taxon>
        <taxon>Clostridia</taxon>
        <taxon>Eubacteriales</taxon>
        <taxon>Clostridiaceae</taxon>
        <taxon>Clostridium</taxon>
    </lineage>
</organism>
<accession>A0AAP6WPY9</accession>
<gene>
    <name evidence="1" type="ORF">G6Z34_13075</name>
</gene>